<sequence>MIFNLKKNLKKIVIITKFPCSIVQPLKPKQILGSTNKYHLVHTQDLKHIFRGCSVKDFPYNQDHLSFKEPGIGMELLFCAIQFL</sequence>
<name>A0A3M7RNJ3_BRAPC</name>
<organism evidence="1 2">
    <name type="scientific">Brachionus plicatilis</name>
    <name type="common">Marine rotifer</name>
    <name type="synonym">Brachionus muelleri</name>
    <dbReference type="NCBI Taxonomy" id="10195"/>
    <lineage>
        <taxon>Eukaryota</taxon>
        <taxon>Metazoa</taxon>
        <taxon>Spiralia</taxon>
        <taxon>Gnathifera</taxon>
        <taxon>Rotifera</taxon>
        <taxon>Eurotatoria</taxon>
        <taxon>Monogononta</taxon>
        <taxon>Pseudotrocha</taxon>
        <taxon>Ploima</taxon>
        <taxon>Brachionidae</taxon>
        <taxon>Brachionus</taxon>
    </lineage>
</organism>
<feature type="non-terminal residue" evidence="1">
    <location>
        <position position="84"/>
    </location>
</feature>
<evidence type="ECO:0000313" key="2">
    <source>
        <dbReference type="Proteomes" id="UP000276133"/>
    </source>
</evidence>
<comment type="caution">
    <text evidence="1">The sequence shown here is derived from an EMBL/GenBank/DDBJ whole genome shotgun (WGS) entry which is preliminary data.</text>
</comment>
<dbReference type="AlphaFoldDB" id="A0A3M7RNJ3"/>
<keyword evidence="2" id="KW-1185">Reference proteome</keyword>
<accession>A0A3M7RNJ3</accession>
<proteinExistence type="predicted"/>
<evidence type="ECO:0000313" key="1">
    <source>
        <dbReference type="EMBL" id="RNA24895.1"/>
    </source>
</evidence>
<dbReference type="EMBL" id="REGN01003025">
    <property type="protein sequence ID" value="RNA24895.1"/>
    <property type="molecule type" value="Genomic_DNA"/>
</dbReference>
<dbReference type="Proteomes" id="UP000276133">
    <property type="component" value="Unassembled WGS sequence"/>
</dbReference>
<protein>
    <submittedName>
        <fullName evidence="1">Uncharacterized protein</fullName>
    </submittedName>
</protein>
<reference evidence="1 2" key="1">
    <citation type="journal article" date="2018" name="Sci. Rep.">
        <title>Genomic signatures of local adaptation to the degree of environmental predictability in rotifers.</title>
        <authorList>
            <person name="Franch-Gras L."/>
            <person name="Hahn C."/>
            <person name="Garcia-Roger E.M."/>
            <person name="Carmona M.J."/>
            <person name="Serra M."/>
            <person name="Gomez A."/>
        </authorList>
    </citation>
    <scope>NUCLEOTIDE SEQUENCE [LARGE SCALE GENOMIC DNA]</scope>
    <source>
        <strain evidence="1">HYR1</strain>
    </source>
</reference>
<gene>
    <name evidence="1" type="ORF">BpHYR1_006976</name>
</gene>